<organism evidence="1 2">
    <name type="scientific">Entomophthora muscae</name>
    <dbReference type="NCBI Taxonomy" id="34485"/>
    <lineage>
        <taxon>Eukaryota</taxon>
        <taxon>Fungi</taxon>
        <taxon>Fungi incertae sedis</taxon>
        <taxon>Zoopagomycota</taxon>
        <taxon>Entomophthoromycotina</taxon>
        <taxon>Entomophthoromycetes</taxon>
        <taxon>Entomophthorales</taxon>
        <taxon>Entomophthoraceae</taxon>
        <taxon>Entomophthora</taxon>
    </lineage>
</organism>
<dbReference type="Proteomes" id="UP001165960">
    <property type="component" value="Unassembled WGS sequence"/>
</dbReference>
<name>A0ACC2UUD7_9FUNG</name>
<keyword evidence="2" id="KW-1185">Reference proteome</keyword>
<proteinExistence type="predicted"/>
<evidence type="ECO:0000313" key="2">
    <source>
        <dbReference type="Proteomes" id="UP001165960"/>
    </source>
</evidence>
<dbReference type="EMBL" id="QTSX02000007">
    <property type="protein sequence ID" value="KAJ9090366.1"/>
    <property type="molecule type" value="Genomic_DNA"/>
</dbReference>
<evidence type="ECO:0000313" key="1">
    <source>
        <dbReference type="EMBL" id="KAJ9090366.1"/>
    </source>
</evidence>
<gene>
    <name evidence="1" type="ORF">DSO57_1003102</name>
</gene>
<protein>
    <submittedName>
        <fullName evidence="1">Uncharacterized protein</fullName>
    </submittedName>
</protein>
<sequence length="274" mass="31432">MAKLNRLLLILGLVTREVCCAYYRQSYSSSGQRVAHHWLSQASSGTGISRGYQYWYNYPGHRVQEYPAQTYYPARSGRGHRRYKKHSRPRYTRTGSRARKKGHRKTNRLGGNSVNRYRRKKSSKRRPRVTGRKKPARKTRGGPRGAQALLYAVNQERRKRSLPDLKMNSKLNVVAQKQSNYQNANRVVSHSDGNGFDPSTRCKQQGYGVCAENVALGQRSVAEVMHSWMTSQGHRDNILNPQYKDFGAAQAGDAWTQNFGFGKQQPKNTGYYYY</sequence>
<accession>A0ACC2UUD7</accession>
<reference evidence="1" key="1">
    <citation type="submission" date="2022-04" db="EMBL/GenBank/DDBJ databases">
        <title>Genome of the entomopathogenic fungus Entomophthora muscae.</title>
        <authorList>
            <person name="Elya C."/>
            <person name="Lovett B.R."/>
            <person name="Lee E."/>
            <person name="Macias A.M."/>
            <person name="Hajek A.E."/>
            <person name="De Bivort B.L."/>
            <person name="Kasson M.T."/>
            <person name="De Fine Licht H.H."/>
            <person name="Stajich J.E."/>
        </authorList>
    </citation>
    <scope>NUCLEOTIDE SEQUENCE</scope>
    <source>
        <strain evidence="1">Berkeley</strain>
    </source>
</reference>
<comment type="caution">
    <text evidence="1">The sequence shown here is derived from an EMBL/GenBank/DDBJ whole genome shotgun (WGS) entry which is preliminary data.</text>
</comment>